<dbReference type="InterPro" id="IPR051532">
    <property type="entry name" value="Ester_Hydrolysis_Enzymes"/>
</dbReference>
<proteinExistence type="predicted"/>
<dbReference type="CDD" id="cd00229">
    <property type="entry name" value="SGNH_hydrolase"/>
    <property type="match status" value="1"/>
</dbReference>
<dbReference type="Pfam" id="PF13472">
    <property type="entry name" value="Lipase_GDSL_2"/>
    <property type="match status" value="1"/>
</dbReference>
<dbReference type="SUPFAM" id="SSF52266">
    <property type="entry name" value="SGNH hydrolase"/>
    <property type="match status" value="1"/>
</dbReference>
<protein>
    <submittedName>
        <fullName evidence="3">GDSL-like Lipase/Acylhydrolase</fullName>
    </submittedName>
</protein>
<feature type="domain" description="SGNH hydrolase-type esterase" evidence="2">
    <location>
        <begin position="61"/>
        <end position="241"/>
    </location>
</feature>
<keyword evidence="4" id="KW-1185">Reference proteome</keyword>
<dbReference type="PANTHER" id="PTHR30383:SF26">
    <property type="entry name" value="SGNH HYDROLASE-TYPE ESTERASE DOMAIN-CONTAINING PROTEIN"/>
    <property type="match status" value="1"/>
</dbReference>
<dbReference type="InterPro" id="IPR013830">
    <property type="entry name" value="SGNH_hydro"/>
</dbReference>
<evidence type="ECO:0000256" key="1">
    <source>
        <dbReference type="SAM" id="SignalP"/>
    </source>
</evidence>
<evidence type="ECO:0000313" key="4">
    <source>
        <dbReference type="Proteomes" id="UP000320421"/>
    </source>
</evidence>
<dbReference type="RefSeq" id="WP_145192717.1">
    <property type="nucleotide sequence ID" value="NZ_CP036266.1"/>
</dbReference>
<keyword evidence="1" id="KW-0732">Signal</keyword>
<evidence type="ECO:0000259" key="2">
    <source>
        <dbReference type="Pfam" id="PF13472"/>
    </source>
</evidence>
<dbReference type="EMBL" id="CP036266">
    <property type="protein sequence ID" value="QDT24206.1"/>
    <property type="molecule type" value="Genomic_DNA"/>
</dbReference>
<dbReference type="OrthoDB" id="9815670at2"/>
<name>A0A517PXV0_9PLAN</name>
<organism evidence="3 4">
    <name type="scientific">Gimesia chilikensis</name>
    <dbReference type="NCBI Taxonomy" id="2605989"/>
    <lineage>
        <taxon>Bacteria</taxon>
        <taxon>Pseudomonadati</taxon>
        <taxon>Planctomycetota</taxon>
        <taxon>Planctomycetia</taxon>
        <taxon>Planctomycetales</taxon>
        <taxon>Planctomycetaceae</taxon>
        <taxon>Gimesia</taxon>
    </lineage>
</organism>
<dbReference type="GO" id="GO:0004622">
    <property type="term" value="F:phosphatidylcholine lysophospholipase activity"/>
    <property type="evidence" value="ECO:0007669"/>
    <property type="project" value="TreeGrafter"/>
</dbReference>
<keyword evidence="3" id="KW-0378">Hydrolase</keyword>
<dbReference type="AlphaFoldDB" id="A0A517PXV0"/>
<dbReference type="PANTHER" id="PTHR30383">
    <property type="entry name" value="THIOESTERASE 1/PROTEASE 1/LYSOPHOSPHOLIPASE L1"/>
    <property type="match status" value="1"/>
</dbReference>
<evidence type="ECO:0000313" key="3">
    <source>
        <dbReference type="EMBL" id="QDT24206.1"/>
    </source>
</evidence>
<accession>A0A517PXV0</accession>
<gene>
    <name evidence="3" type="ORF">HG66A1_60380</name>
</gene>
<reference evidence="3 4" key="1">
    <citation type="submission" date="2019-02" db="EMBL/GenBank/DDBJ databases">
        <title>Deep-cultivation of Planctomycetes and their phenomic and genomic characterization uncovers novel biology.</title>
        <authorList>
            <person name="Wiegand S."/>
            <person name="Jogler M."/>
            <person name="Boedeker C."/>
            <person name="Pinto D."/>
            <person name="Vollmers J."/>
            <person name="Rivas-Marin E."/>
            <person name="Kohn T."/>
            <person name="Peeters S.H."/>
            <person name="Heuer A."/>
            <person name="Rast P."/>
            <person name="Oberbeckmann S."/>
            <person name="Bunk B."/>
            <person name="Jeske O."/>
            <person name="Meyerdierks A."/>
            <person name="Storesund J.E."/>
            <person name="Kallscheuer N."/>
            <person name="Luecker S."/>
            <person name="Lage O.M."/>
            <person name="Pohl T."/>
            <person name="Merkel B.J."/>
            <person name="Hornburger P."/>
            <person name="Mueller R.-W."/>
            <person name="Bruemmer F."/>
            <person name="Labrenz M."/>
            <person name="Spormann A.M."/>
            <person name="Op den Camp H."/>
            <person name="Overmann J."/>
            <person name="Amann R."/>
            <person name="Jetten M.S.M."/>
            <person name="Mascher T."/>
            <person name="Medema M.H."/>
            <person name="Devos D.P."/>
            <person name="Kaster A.-K."/>
            <person name="Ovreas L."/>
            <person name="Rohde M."/>
            <person name="Galperin M.Y."/>
            <person name="Jogler C."/>
        </authorList>
    </citation>
    <scope>NUCLEOTIDE SEQUENCE [LARGE SCALE GENOMIC DNA]</scope>
    <source>
        <strain evidence="3 4">HG66A1</strain>
    </source>
</reference>
<dbReference type="Gene3D" id="3.40.50.1110">
    <property type="entry name" value="SGNH hydrolase"/>
    <property type="match status" value="1"/>
</dbReference>
<dbReference type="Proteomes" id="UP000320421">
    <property type="component" value="Chromosome"/>
</dbReference>
<sequence length="261" mass="29470" precursor="true">MKTLKLLPLLLLCLITFSQSALAEQDAKEAWQKLVRSPRFNKRPAFQYVKNNPQLPNVLLYGDSISIAYTDATREALKGKANVYRLYCNGGDSSSFIQKMKTMHATMQKDDLTDPWKFDWDVIHFNVGLHDLKYMNGKKLDRVNGTQAISPADYEKNLRAIIAYLEQLAPKAKLIFATTTPVPEGEPGRIAGDAAKYNQIALKVLKDYPEIAVDDLYTFTKPQHAQWWTKPGNVHFNTAGATAQGKEVARVIEQQLKPKQD</sequence>
<feature type="signal peptide" evidence="1">
    <location>
        <begin position="1"/>
        <end position="23"/>
    </location>
</feature>
<dbReference type="InterPro" id="IPR036514">
    <property type="entry name" value="SGNH_hydro_sf"/>
</dbReference>
<feature type="chain" id="PRO_5022101296" evidence="1">
    <location>
        <begin position="24"/>
        <end position="261"/>
    </location>
</feature>